<evidence type="ECO:0000259" key="1">
    <source>
        <dbReference type="SMART" id="SM00418"/>
    </source>
</evidence>
<dbReference type="SMART" id="SM00418">
    <property type="entry name" value="HTH_ARSR"/>
    <property type="match status" value="1"/>
</dbReference>
<dbReference type="Pfam" id="PF12840">
    <property type="entry name" value="HTH_20"/>
    <property type="match status" value="1"/>
</dbReference>
<dbReference type="RefSeq" id="WP_282756842.1">
    <property type="nucleotide sequence ID" value="NZ_JASCTH010000001.1"/>
</dbReference>
<evidence type="ECO:0000313" key="3">
    <source>
        <dbReference type="Proteomes" id="UP001241758"/>
    </source>
</evidence>
<dbReference type="InterPro" id="IPR011991">
    <property type="entry name" value="ArsR-like_HTH"/>
</dbReference>
<reference evidence="2 3" key="1">
    <citation type="submission" date="2023-05" db="EMBL/GenBank/DDBJ databases">
        <title>Actinoplanes sp. NEAU-A12 genome sequencing.</title>
        <authorList>
            <person name="Wang Z.-S."/>
        </authorList>
    </citation>
    <scope>NUCLEOTIDE SEQUENCE [LARGE SCALE GENOMIC DNA]</scope>
    <source>
        <strain evidence="2 3">NEAU-A12</strain>
    </source>
</reference>
<dbReference type="Proteomes" id="UP001241758">
    <property type="component" value="Unassembled WGS sequence"/>
</dbReference>
<evidence type="ECO:0000313" key="2">
    <source>
        <dbReference type="EMBL" id="MDI6097449.1"/>
    </source>
</evidence>
<keyword evidence="3" id="KW-1185">Reference proteome</keyword>
<dbReference type="InterPro" id="IPR036388">
    <property type="entry name" value="WH-like_DNA-bd_sf"/>
</dbReference>
<comment type="caution">
    <text evidence="2">The sequence shown here is derived from an EMBL/GenBank/DDBJ whole genome shotgun (WGS) entry which is preliminary data.</text>
</comment>
<gene>
    <name evidence="2" type="ORF">QLQ12_02400</name>
</gene>
<dbReference type="Gene3D" id="1.10.10.10">
    <property type="entry name" value="Winged helix-like DNA-binding domain superfamily/Winged helix DNA-binding domain"/>
    <property type="match status" value="1"/>
</dbReference>
<dbReference type="InterPro" id="IPR036390">
    <property type="entry name" value="WH_DNA-bd_sf"/>
</dbReference>
<protein>
    <submittedName>
        <fullName evidence="2">Helix-turn-helix domain-containing protein</fullName>
    </submittedName>
</protein>
<dbReference type="EMBL" id="JASCTH010000001">
    <property type="protein sequence ID" value="MDI6097449.1"/>
    <property type="molecule type" value="Genomic_DNA"/>
</dbReference>
<dbReference type="SUPFAM" id="SSF46785">
    <property type="entry name" value="Winged helix' DNA-binding domain"/>
    <property type="match status" value="1"/>
</dbReference>
<dbReference type="CDD" id="cd00090">
    <property type="entry name" value="HTH_ARSR"/>
    <property type="match status" value="1"/>
</dbReference>
<organism evidence="2 3">
    <name type="scientific">Actinoplanes sandaracinus</name>
    <dbReference type="NCBI Taxonomy" id="3045177"/>
    <lineage>
        <taxon>Bacteria</taxon>
        <taxon>Bacillati</taxon>
        <taxon>Actinomycetota</taxon>
        <taxon>Actinomycetes</taxon>
        <taxon>Micromonosporales</taxon>
        <taxon>Micromonosporaceae</taxon>
        <taxon>Actinoplanes</taxon>
    </lineage>
</organism>
<sequence>MRRNLTDVDSLKALAHPLRQQMFTHLNRYGPATSADLAAHFGTDRGGASYHLRQLARYRFIEEDTDRSAGRRKYWKAIPLDLRLPHATEDPEIAAAADELGRLWFEQAQRELLTYLSDQDSYGEFTAAAMNSFGSTTLTAAELARFGEEYVAFATRWHRDPTEAPAGARHITVLFNAFPTPS</sequence>
<name>A0ABT6WCL3_9ACTN</name>
<feature type="domain" description="HTH arsR-type" evidence="1">
    <location>
        <begin position="9"/>
        <end position="102"/>
    </location>
</feature>
<accession>A0ABT6WCL3</accession>
<proteinExistence type="predicted"/>
<dbReference type="InterPro" id="IPR001845">
    <property type="entry name" value="HTH_ArsR_DNA-bd_dom"/>
</dbReference>